<gene>
    <name evidence="4" type="ORF">SAMN05443529_104127</name>
</gene>
<keyword evidence="2" id="KW-1133">Transmembrane helix</keyword>
<accession>A0A1G7VJZ4</accession>
<evidence type="ECO:0000256" key="2">
    <source>
        <dbReference type="SAM" id="Phobius"/>
    </source>
</evidence>
<evidence type="ECO:0000259" key="3">
    <source>
        <dbReference type="Pfam" id="PF01551"/>
    </source>
</evidence>
<dbReference type="GO" id="GO:0004222">
    <property type="term" value="F:metalloendopeptidase activity"/>
    <property type="evidence" value="ECO:0007669"/>
    <property type="project" value="TreeGrafter"/>
</dbReference>
<sequence>MNRIVSISGKLKYIGLLGLPMFFSDAPIWKYLWLFWLFAFVEIFASFSIFVQSLQQLIAIPYIYLSHGFRLPDQNNYQPAIRYSLPFSGEWTVVNGGPDKETSHSWSILAQRYAYDFLILDDNGQSCSGDKTLLPNYYCYGKEVLAPADGVVVEAIDKYPDSRTYGNGSVDHAAKDIRGNYIVIRHAAKEYSLLAHLLPHSIKVQAGRQVKRGEPIAQCGNSGNTTEPHIHFQIQDGQSFLASAGLPISFAGIKTKPAENYAKFDPRPTSEQKEMDTSTIQRGSCVGNIESSM</sequence>
<proteinExistence type="predicted"/>
<evidence type="ECO:0000313" key="5">
    <source>
        <dbReference type="Proteomes" id="UP000198656"/>
    </source>
</evidence>
<feature type="transmembrane region" description="Helical" evidence="2">
    <location>
        <begin position="31"/>
        <end position="51"/>
    </location>
</feature>
<feature type="domain" description="M23ase beta-sheet core" evidence="3">
    <location>
        <begin position="140"/>
        <end position="237"/>
    </location>
</feature>
<dbReference type="InterPro" id="IPR050570">
    <property type="entry name" value="Cell_wall_metabolism_enzyme"/>
</dbReference>
<dbReference type="PANTHER" id="PTHR21666:SF270">
    <property type="entry name" value="MUREIN HYDROLASE ACTIVATOR ENVC"/>
    <property type="match status" value="1"/>
</dbReference>
<keyword evidence="5" id="KW-1185">Reference proteome</keyword>
<evidence type="ECO:0000256" key="1">
    <source>
        <dbReference type="SAM" id="MobiDB-lite"/>
    </source>
</evidence>
<dbReference type="SUPFAM" id="SSF51261">
    <property type="entry name" value="Duplicated hybrid motif"/>
    <property type="match status" value="1"/>
</dbReference>
<dbReference type="PANTHER" id="PTHR21666">
    <property type="entry name" value="PEPTIDASE-RELATED"/>
    <property type="match status" value="1"/>
</dbReference>
<feature type="compositionally biased region" description="Basic and acidic residues" evidence="1">
    <location>
        <begin position="262"/>
        <end position="276"/>
    </location>
</feature>
<dbReference type="Gene3D" id="2.70.70.10">
    <property type="entry name" value="Glucose Permease (Domain IIA)"/>
    <property type="match status" value="1"/>
</dbReference>
<dbReference type="CDD" id="cd12797">
    <property type="entry name" value="M23_peptidase"/>
    <property type="match status" value="1"/>
</dbReference>
<dbReference type="InterPro" id="IPR016047">
    <property type="entry name" value="M23ase_b-sheet_dom"/>
</dbReference>
<organism evidence="4 5">
    <name type="scientific">Desulfosporosinus hippei DSM 8344</name>
    <dbReference type="NCBI Taxonomy" id="1121419"/>
    <lineage>
        <taxon>Bacteria</taxon>
        <taxon>Bacillati</taxon>
        <taxon>Bacillota</taxon>
        <taxon>Clostridia</taxon>
        <taxon>Eubacteriales</taxon>
        <taxon>Desulfitobacteriaceae</taxon>
        <taxon>Desulfosporosinus</taxon>
    </lineage>
</organism>
<dbReference type="OrthoDB" id="9809488at2"/>
<name>A0A1G7VJZ4_9FIRM</name>
<keyword evidence="2" id="KW-0812">Transmembrane</keyword>
<protein>
    <submittedName>
        <fullName evidence="4">Peptidase family M23</fullName>
    </submittedName>
</protein>
<dbReference type="RefSeq" id="WP_092331050.1">
    <property type="nucleotide sequence ID" value="NZ_FNCP01000004.1"/>
</dbReference>
<keyword evidence="2" id="KW-0472">Membrane</keyword>
<dbReference type="AlphaFoldDB" id="A0A1G7VJZ4"/>
<dbReference type="EMBL" id="FNCP01000004">
    <property type="protein sequence ID" value="SDG59250.1"/>
    <property type="molecule type" value="Genomic_DNA"/>
</dbReference>
<evidence type="ECO:0000313" key="4">
    <source>
        <dbReference type="EMBL" id="SDG59250.1"/>
    </source>
</evidence>
<reference evidence="5" key="1">
    <citation type="submission" date="2016-10" db="EMBL/GenBank/DDBJ databases">
        <authorList>
            <person name="Varghese N."/>
            <person name="Submissions S."/>
        </authorList>
    </citation>
    <scope>NUCLEOTIDE SEQUENCE [LARGE SCALE GENOMIC DNA]</scope>
    <source>
        <strain evidence="5">DSM 8344</strain>
    </source>
</reference>
<dbReference type="Pfam" id="PF01551">
    <property type="entry name" value="Peptidase_M23"/>
    <property type="match status" value="1"/>
</dbReference>
<dbReference type="STRING" id="1121419.SAMN05443529_104127"/>
<feature type="region of interest" description="Disordered" evidence="1">
    <location>
        <begin position="260"/>
        <end position="280"/>
    </location>
</feature>
<dbReference type="Proteomes" id="UP000198656">
    <property type="component" value="Unassembled WGS sequence"/>
</dbReference>
<dbReference type="InterPro" id="IPR011055">
    <property type="entry name" value="Dup_hybrid_motif"/>
</dbReference>